<protein>
    <submittedName>
        <fullName evidence="1">Uncharacterized protein</fullName>
    </submittedName>
</protein>
<sequence>MTSSTCGNPRRAGRSLLLVTRLGSSLAGVLRLHFSSRKIS</sequence>
<dbReference type="RefSeq" id="NP_001296963.1">
    <property type="nucleotide sequence ID" value="NM_001310034.1"/>
</dbReference>
<dbReference type="GeneID" id="100272368"/>
<evidence type="ECO:0000313" key="1">
    <source>
        <dbReference type="EMBL" id="ACF83577.1"/>
    </source>
</evidence>
<name>B4FN84_MAIZE</name>
<dbReference type="AlphaFoldDB" id="B4FN84"/>
<accession>B4FN84</accession>
<dbReference type="OrthoDB" id="988614at2759"/>
<proteinExistence type="evidence at transcript level"/>
<reference evidence="1" key="1">
    <citation type="journal article" date="2009" name="PLoS Genet.">
        <title>Sequencing, mapping, and analysis of 27,455 maize full-length cDNAs.</title>
        <authorList>
            <person name="Soderlund C."/>
            <person name="Descour A."/>
            <person name="Kudrna D."/>
            <person name="Bomhoff M."/>
            <person name="Boyd L."/>
            <person name="Currie J."/>
            <person name="Angelova A."/>
            <person name="Collura K."/>
            <person name="Wissotski M."/>
            <person name="Ashley E."/>
            <person name="Morrow D."/>
            <person name="Fernandes J."/>
            <person name="Walbot V."/>
            <person name="Yu Y."/>
        </authorList>
    </citation>
    <scope>NUCLEOTIDE SEQUENCE</scope>
    <source>
        <strain evidence="1">B73</strain>
    </source>
</reference>
<dbReference type="KEGG" id="zma:100272368"/>
<dbReference type="EMBL" id="BT038572">
    <property type="protein sequence ID" value="ACF83577.1"/>
    <property type="molecule type" value="mRNA"/>
</dbReference>
<organism evidence="1">
    <name type="scientific">Zea mays</name>
    <name type="common">Maize</name>
    <dbReference type="NCBI Taxonomy" id="4577"/>
    <lineage>
        <taxon>Eukaryota</taxon>
        <taxon>Viridiplantae</taxon>
        <taxon>Streptophyta</taxon>
        <taxon>Embryophyta</taxon>
        <taxon>Tracheophyta</taxon>
        <taxon>Spermatophyta</taxon>
        <taxon>Magnoliopsida</taxon>
        <taxon>Liliopsida</taxon>
        <taxon>Poales</taxon>
        <taxon>Poaceae</taxon>
        <taxon>PACMAD clade</taxon>
        <taxon>Panicoideae</taxon>
        <taxon>Andropogonodae</taxon>
        <taxon>Andropogoneae</taxon>
        <taxon>Tripsacinae</taxon>
        <taxon>Zea</taxon>
    </lineage>
</organism>